<dbReference type="SUPFAM" id="SSF55347">
    <property type="entry name" value="Glyceraldehyde-3-phosphate dehydrogenase-like, C-terminal domain"/>
    <property type="match status" value="1"/>
</dbReference>
<gene>
    <name evidence="3" type="ORF">ACFFIT_08985</name>
</gene>
<feature type="domain" description="Gfo/Idh/MocA-like oxidoreductase N-terminal" evidence="1">
    <location>
        <begin position="8"/>
        <end position="130"/>
    </location>
</feature>
<protein>
    <submittedName>
        <fullName evidence="3">Gfo/Idh/MocA family protein</fullName>
    </submittedName>
</protein>
<dbReference type="Gene3D" id="3.40.50.720">
    <property type="entry name" value="NAD(P)-binding Rossmann-like Domain"/>
    <property type="match status" value="1"/>
</dbReference>
<keyword evidence="4" id="KW-1185">Reference proteome</keyword>
<dbReference type="InterPro" id="IPR004104">
    <property type="entry name" value="Gfo/Idh/MocA-like_OxRdtase_C"/>
</dbReference>
<evidence type="ECO:0000259" key="2">
    <source>
        <dbReference type="Pfam" id="PF02894"/>
    </source>
</evidence>
<evidence type="ECO:0000313" key="4">
    <source>
        <dbReference type="Proteomes" id="UP001589758"/>
    </source>
</evidence>
<dbReference type="Pfam" id="PF01408">
    <property type="entry name" value="GFO_IDH_MocA"/>
    <property type="match status" value="1"/>
</dbReference>
<accession>A0ABV6CG33</accession>
<dbReference type="Proteomes" id="UP001589758">
    <property type="component" value="Unassembled WGS sequence"/>
</dbReference>
<dbReference type="RefSeq" id="WP_385877319.1">
    <property type="nucleotide sequence ID" value="NZ_JBHLXE010000095.1"/>
</dbReference>
<proteinExistence type="predicted"/>
<name>A0ABV6CG33_9GAMM</name>
<dbReference type="Pfam" id="PF02894">
    <property type="entry name" value="GFO_IDH_MocA_C"/>
    <property type="match status" value="1"/>
</dbReference>
<dbReference type="Gene3D" id="3.30.360.10">
    <property type="entry name" value="Dihydrodipicolinate Reductase, domain 2"/>
    <property type="match status" value="1"/>
</dbReference>
<evidence type="ECO:0000259" key="1">
    <source>
        <dbReference type="Pfam" id="PF01408"/>
    </source>
</evidence>
<dbReference type="SUPFAM" id="SSF51735">
    <property type="entry name" value="NAD(P)-binding Rossmann-fold domains"/>
    <property type="match status" value="1"/>
</dbReference>
<dbReference type="InterPro" id="IPR000683">
    <property type="entry name" value="Gfo/Idh/MocA-like_OxRdtase_N"/>
</dbReference>
<feature type="domain" description="Gfo/Idh/MocA-like oxidoreductase C-terminal" evidence="2">
    <location>
        <begin position="142"/>
        <end position="416"/>
    </location>
</feature>
<dbReference type="InterPro" id="IPR036291">
    <property type="entry name" value="NAD(P)-bd_dom_sf"/>
</dbReference>
<dbReference type="InterPro" id="IPR051450">
    <property type="entry name" value="Gfo/Idh/MocA_Oxidoreductases"/>
</dbReference>
<dbReference type="PANTHER" id="PTHR43377">
    <property type="entry name" value="BILIVERDIN REDUCTASE A"/>
    <property type="match status" value="1"/>
</dbReference>
<comment type="caution">
    <text evidence="3">The sequence shown here is derived from an EMBL/GenBank/DDBJ whole genome shotgun (WGS) entry which is preliminary data.</text>
</comment>
<reference evidence="3 4" key="1">
    <citation type="submission" date="2024-09" db="EMBL/GenBank/DDBJ databases">
        <authorList>
            <person name="Sun Q."/>
            <person name="Mori K."/>
        </authorList>
    </citation>
    <scope>NUCLEOTIDE SEQUENCE [LARGE SCALE GENOMIC DNA]</scope>
    <source>
        <strain evidence="3 4">CCM 8545</strain>
    </source>
</reference>
<organism evidence="3 4">
    <name type="scientific">Thorsellia kenyensis</name>
    <dbReference type="NCBI Taxonomy" id="1549888"/>
    <lineage>
        <taxon>Bacteria</taxon>
        <taxon>Pseudomonadati</taxon>
        <taxon>Pseudomonadota</taxon>
        <taxon>Gammaproteobacteria</taxon>
        <taxon>Enterobacterales</taxon>
        <taxon>Thorselliaceae</taxon>
        <taxon>Thorsellia</taxon>
    </lineage>
</organism>
<sequence length="425" mass="47742">MTISKVVTVLVIGCGARGEIYSKYALAHPDLMKVVGVAEPREDYRIPFVQMHSIEKEAIFLDWKEAANKAKMADAVLICTQDNMHLEPAIAFARLGYHILLEKPMSPVETECETIVNEVIKNKVMFTVGHVLRYTTYTKKLKEILGTHIIGDVVSIQHLEPVGYWHQAHSFVRGNWGNTAKSSFMLLAKSCHDVDWLNYLMDTKCIRISSFGNLTHFRKENRPPNAANKCIDCAAESNCPYSAKKIYLGTTPKAKSSTLKILSADPSQENLVKVLERSQYGTCVYDCDNDVVDHQIVNMEFEQGQTVSFTMTAFTPMSDRKTRIFGSHGQIEGDGRYIHVTTFLDDKTQIYDTEADNLSVVSDNPYIKDMAGHGGGDYYLMAHFIDAIRTNDPSKILSGPEQTLASHHMVFKAEESRLNSKVIEL</sequence>
<dbReference type="PANTHER" id="PTHR43377:SF2">
    <property type="entry name" value="BINDING ROSSMANN FOLD OXIDOREDUCTASE, PUTATIVE (AFU_ORTHOLOGUE AFUA_4G00560)-RELATED"/>
    <property type="match status" value="1"/>
</dbReference>
<dbReference type="EMBL" id="JBHLXE010000095">
    <property type="protein sequence ID" value="MFC0180208.1"/>
    <property type="molecule type" value="Genomic_DNA"/>
</dbReference>
<evidence type="ECO:0000313" key="3">
    <source>
        <dbReference type="EMBL" id="MFC0180208.1"/>
    </source>
</evidence>